<dbReference type="PANTHER" id="PTHR30469">
    <property type="entry name" value="MULTIDRUG RESISTANCE PROTEIN MDTA"/>
    <property type="match status" value="1"/>
</dbReference>
<keyword evidence="7" id="KW-1185">Reference proteome</keyword>
<dbReference type="Gene3D" id="1.10.287.470">
    <property type="entry name" value="Helix hairpin bin"/>
    <property type="match status" value="1"/>
</dbReference>
<dbReference type="Gene3D" id="2.40.420.20">
    <property type="match status" value="1"/>
</dbReference>
<dbReference type="Pfam" id="PF25989">
    <property type="entry name" value="YknX_C"/>
    <property type="match status" value="1"/>
</dbReference>
<evidence type="ECO:0000313" key="6">
    <source>
        <dbReference type="EMBL" id="EDM73602.1"/>
    </source>
</evidence>
<dbReference type="InterPro" id="IPR058647">
    <property type="entry name" value="BSH_CzcB-like"/>
</dbReference>
<dbReference type="SUPFAM" id="SSF111369">
    <property type="entry name" value="HlyD-like secretion proteins"/>
    <property type="match status" value="1"/>
</dbReference>
<feature type="chain" id="PRO_5002697936" evidence="3">
    <location>
        <begin position="20"/>
        <end position="397"/>
    </location>
</feature>
<dbReference type="GO" id="GO:1990281">
    <property type="term" value="C:efflux pump complex"/>
    <property type="evidence" value="ECO:0007669"/>
    <property type="project" value="TreeGrafter"/>
</dbReference>
<feature type="domain" description="CzcB-like barrel-sandwich hybrid" evidence="4">
    <location>
        <begin position="84"/>
        <end position="210"/>
    </location>
</feature>
<evidence type="ECO:0000259" key="5">
    <source>
        <dbReference type="Pfam" id="PF25989"/>
    </source>
</evidence>
<evidence type="ECO:0000256" key="2">
    <source>
        <dbReference type="SAM" id="MobiDB-lite"/>
    </source>
</evidence>
<protein>
    <submittedName>
        <fullName evidence="6">Membrane fusion protein</fullName>
    </submittedName>
</protein>
<dbReference type="PANTHER" id="PTHR30469:SF15">
    <property type="entry name" value="HLYD FAMILY OF SECRETION PROTEINS"/>
    <property type="match status" value="1"/>
</dbReference>
<dbReference type="PROSITE" id="PS51257">
    <property type="entry name" value="PROKAR_LIPOPROTEIN"/>
    <property type="match status" value="1"/>
</dbReference>
<feature type="signal peptide" evidence="3">
    <location>
        <begin position="1"/>
        <end position="19"/>
    </location>
</feature>
<dbReference type="STRING" id="391625.PPSIR1_33661"/>
<dbReference type="AlphaFoldDB" id="A6GKK3"/>
<dbReference type="eggNOG" id="COG0845">
    <property type="taxonomic scope" value="Bacteria"/>
</dbReference>
<reference evidence="6 7" key="1">
    <citation type="submission" date="2007-06" db="EMBL/GenBank/DDBJ databases">
        <authorList>
            <person name="Shimkets L."/>
            <person name="Ferriera S."/>
            <person name="Johnson J."/>
            <person name="Kravitz S."/>
            <person name="Beeson K."/>
            <person name="Sutton G."/>
            <person name="Rogers Y.-H."/>
            <person name="Friedman R."/>
            <person name="Frazier M."/>
            <person name="Venter J.C."/>
        </authorList>
    </citation>
    <scope>NUCLEOTIDE SEQUENCE [LARGE SCALE GENOMIC DNA]</scope>
    <source>
        <strain evidence="6 7">SIR-1</strain>
    </source>
</reference>
<feature type="compositionally biased region" description="Basic residues" evidence="2">
    <location>
        <begin position="382"/>
        <end position="397"/>
    </location>
</feature>
<feature type="compositionally biased region" description="Gly residues" evidence="2">
    <location>
        <begin position="23"/>
        <end position="33"/>
    </location>
</feature>
<dbReference type="EMBL" id="ABCS01000204">
    <property type="protein sequence ID" value="EDM73602.1"/>
    <property type="molecule type" value="Genomic_DNA"/>
</dbReference>
<name>A6GKK3_9BACT</name>
<feature type="region of interest" description="Disordered" evidence="2">
    <location>
        <begin position="22"/>
        <end position="48"/>
    </location>
</feature>
<sequence length="397" mass="41821">MRRLAVASVGLALPVTALSGCNGAEGAGPGGKGGKGKGGKGRGGYGEGGGGGAEALAVELATTEPATIERHHRASGTLEALRRAEIRPVRAGIIEDLDVEVGDTVEEGQVLARLDGRELSLQARRDKIAAGNVAREVERLEQLERSGAIAAEEIDARRYELETAKAAAKLSRTQASTMTVRAPFSGVVVRRDVDVGNLASTGTSICEIADLSALELTVHLPEREAARVKKDAEVEVELVDGSTFTAKVVRRAPIVDALTGTVEFLVRAEDFPELAVPGSFVRARILLERLEAEHSVPRAAVFELEGQRYVYAMREGKARRVAVEVGLEGTERAQILSGLDGSERLLVDAEGITEGMAVKGVGEDPPAQDGPLGEGEGEGGKKGGRRKSGFGGKRRRR</sequence>
<keyword evidence="3" id="KW-0732">Signal</keyword>
<dbReference type="Gene3D" id="2.40.50.100">
    <property type="match status" value="1"/>
</dbReference>
<evidence type="ECO:0000313" key="7">
    <source>
        <dbReference type="Proteomes" id="UP000005801"/>
    </source>
</evidence>
<dbReference type="InterPro" id="IPR006143">
    <property type="entry name" value="RND_pump_MFP"/>
</dbReference>
<evidence type="ECO:0000256" key="3">
    <source>
        <dbReference type="SAM" id="SignalP"/>
    </source>
</evidence>
<dbReference type="NCBIfam" id="TIGR01730">
    <property type="entry name" value="RND_mfp"/>
    <property type="match status" value="1"/>
</dbReference>
<dbReference type="GO" id="GO:0015562">
    <property type="term" value="F:efflux transmembrane transporter activity"/>
    <property type="evidence" value="ECO:0007669"/>
    <property type="project" value="TreeGrafter"/>
</dbReference>
<evidence type="ECO:0000259" key="4">
    <source>
        <dbReference type="Pfam" id="PF25973"/>
    </source>
</evidence>
<proteinExistence type="inferred from homology"/>
<organism evidence="6 7">
    <name type="scientific">Plesiocystis pacifica SIR-1</name>
    <dbReference type="NCBI Taxonomy" id="391625"/>
    <lineage>
        <taxon>Bacteria</taxon>
        <taxon>Pseudomonadati</taxon>
        <taxon>Myxococcota</taxon>
        <taxon>Polyangia</taxon>
        <taxon>Nannocystales</taxon>
        <taxon>Nannocystaceae</taxon>
        <taxon>Plesiocystis</taxon>
    </lineage>
</organism>
<dbReference type="Proteomes" id="UP000005801">
    <property type="component" value="Unassembled WGS sequence"/>
</dbReference>
<feature type="domain" description="YknX-like C-terminal permuted SH3-like" evidence="5">
    <location>
        <begin position="295"/>
        <end position="359"/>
    </location>
</feature>
<dbReference type="Pfam" id="PF25973">
    <property type="entry name" value="BSH_CzcB"/>
    <property type="match status" value="1"/>
</dbReference>
<dbReference type="InterPro" id="IPR058637">
    <property type="entry name" value="YknX-like_C"/>
</dbReference>
<accession>A6GKK3</accession>
<feature type="region of interest" description="Disordered" evidence="2">
    <location>
        <begin position="356"/>
        <end position="397"/>
    </location>
</feature>
<gene>
    <name evidence="6" type="ORF">PPSIR1_33661</name>
</gene>
<comment type="caution">
    <text evidence="6">The sequence shown here is derived from an EMBL/GenBank/DDBJ whole genome shotgun (WGS) entry which is preliminary data.</text>
</comment>
<evidence type="ECO:0000256" key="1">
    <source>
        <dbReference type="ARBA" id="ARBA00009477"/>
    </source>
</evidence>
<dbReference type="Gene3D" id="2.40.30.170">
    <property type="match status" value="1"/>
</dbReference>
<comment type="similarity">
    <text evidence="1">Belongs to the membrane fusion protein (MFP) (TC 8.A.1) family.</text>
</comment>